<evidence type="ECO:0000256" key="2">
    <source>
        <dbReference type="ARBA" id="ARBA00004613"/>
    </source>
</evidence>
<dbReference type="Pfam" id="PF22638">
    <property type="entry name" value="FlgK_D1"/>
    <property type="match status" value="2"/>
</dbReference>
<dbReference type="GO" id="GO:0005576">
    <property type="term" value="C:extracellular region"/>
    <property type="evidence" value="ECO:0007669"/>
    <property type="project" value="UniProtKB-SubCell"/>
</dbReference>
<feature type="domain" description="Flagellar hook-associated protein FlgK helical" evidence="9">
    <location>
        <begin position="96"/>
        <end position="283"/>
    </location>
</feature>
<evidence type="ECO:0000256" key="4">
    <source>
        <dbReference type="ARBA" id="ARBA00016244"/>
    </source>
</evidence>
<organism evidence="10 11">
    <name type="scientific">Halodesulfovibrio aestuarii</name>
    <dbReference type="NCBI Taxonomy" id="126333"/>
    <lineage>
        <taxon>Bacteria</taxon>
        <taxon>Pseudomonadati</taxon>
        <taxon>Thermodesulfobacteriota</taxon>
        <taxon>Desulfovibrionia</taxon>
        <taxon>Desulfovibrionales</taxon>
        <taxon>Desulfovibrionaceae</taxon>
        <taxon>Halodesulfovibrio</taxon>
    </lineage>
</organism>
<evidence type="ECO:0000259" key="7">
    <source>
        <dbReference type="Pfam" id="PF00460"/>
    </source>
</evidence>
<dbReference type="AlphaFoldDB" id="A0A8G2C766"/>
<dbReference type="PROSITE" id="PS00588">
    <property type="entry name" value="FLAGELLA_BB_ROD"/>
    <property type="match status" value="1"/>
</dbReference>
<dbReference type="InterPro" id="IPR010930">
    <property type="entry name" value="Flg_bb/hook_C_dom"/>
</dbReference>
<feature type="domain" description="Flagellar hook-associated protein FlgK helical" evidence="9">
    <location>
        <begin position="369"/>
        <end position="420"/>
    </location>
</feature>
<comment type="caution">
    <text evidence="10">The sequence shown here is derived from an EMBL/GenBank/DDBJ whole genome shotgun (WGS) entry which is preliminary data.</text>
</comment>
<dbReference type="SUPFAM" id="SSF64518">
    <property type="entry name" value="Phase 1 flagellin"/>
    <property type="match status" value="1"/>
</dbReference>
<feature type="domain" description="Flagellar basal body rod protein N-terminal" evidence="7">
    <location>
        <begin position="9"/>
        <end position="37"/>
    </location>
</feature>
<dbReference type="PRINTS" id="PR01005">
    <property type="entry name" value="FLGHOOKAP1"/>
</dbReference>
<dbReference type="InterPro" id="IPR002371">
    <property type="entry name" value="FlgK"/>
</dbReference>
<dbReference type="GO" id="GO:0044780">
    <property type="term" value="P:bacterial-type flagellum assembly"/>
    <property type="evidence" value="ECO:0007669"/>
    <property type="project" value="InterPro"/>
</dbReference>
<dbReference type="PANTHER" id="PTHR30033">
    <property type="entry name" value="FLAGELLAR HOOK-ASSOCIATED PROTEIN 1"/>
    <property type="match status" value="1"/>
</dbReference>
<evidence type="ECO:0000259" key="9">
    <source>
        <dbReference type="Pfam" id="PF22638"/>
    </source>
</evidence>
<keyword evidence="10" id="KW-0282">Flagellum</keyword>
<dbReference type="Pfam" id="PF00460">
    <property type="entry name" value="Flg_bb_rod"/>
    <property type="match status" value="1"/>
</dbReference>
<evidence type="ECO:0000256" key="3">
    <source>
        <dbReference type="ARBA" id="ARBA00009677"/>
    </source>
</evidence>
<dbReference type="RefSeq" id="WP_020001516.1">
    <property type="nucleotide sequence ID" value="NZ_CP192219.1"/>
</dbReference>
<evidence type="ECO:0000256" key="1">
    <source>
        <dbReference type="ARBA" id="ARBA00004365"/>
    </source>
</evidence>
<dbReference type="Proteomes" id="UP000184001">
    <property type="component" value="Unassembled WGS sequence"/>
</dbReference>
<evidence type="ECO:0000313" key="11">
    <source>
        <dbReference type="Proteomes" id="UP000184001"/>
    </source>
</evidence>
<gene>
    <name evidence="10" type="ORF">SAMN05660830_00379</name>
</gene>
<name>A0A8G2C766_9BACT</name>
<keyword evidence="10" id="KW-0969">Cilium</keyword>
<evidence type="ECO:0000313" key="10">
    <source>
        <dbReference type="EMBL" id="SHI58450.1"/>
    </source>
</evidence>
<dbReference type="InterPro" id="IPR019776">
    <property type="entry name" value="Flagellar_basal_body_rod_CS"/>
</dbReference>
<feature type="domain" description="Flagellar basal-body/hook protein C-terminal" evidence="8">
    <location>
        <begin position="640"/>
        <end position="678"/>
    </location>
</feature>
<reference evidence="10 11" key="1">
    <citation type="submission" date="2016-11" db="EMBL/GenBank/DDBJ databases">
        <authorList>
            <person name="Varghese N."/>
            <person name="Submissions S."/>
        </authorList>
    </citation>
    <scope>NUCLEOTIDE SEQUENCE [LARGE SCALE GENOMIC DNA]</scope>
    <source>
        <strain evidence="10 11">DSM 17919</strain>
    </source>
</reference>
<keyword evidence="10" id="KW-0966">Cell projection</keyword>
<dbReference type="EMBL" id="FQZR01000002">
    <property type="protein sequence ID" value="SHI58450.1"/>
    <property type="molecule type" value="Genomic_DNA"/>
</dbReference>
<evidence type="ECO:0000256" key="5">
    <source>
        <dbReference type="ARBA" id="ARBA00022525"/>
    </source>
</evidence>
<dbReference type="InterPro" id="IPR001444">
    <property type="entry name" value="Flag_bb_rod_N"/>
</dbReference>
<evidence type="ECO:0000256" key="6">
    <source>
        <dbReference type="ARBA" id="ARBA00023143"/>
    </source>
</evidence>
<comment type="similarity">
    <text evidence="3">Belongs to the flagella basal body rod proteins family.</text>
</comment>
<accession>A0A8G2C766</accession>
<keyword evidence="6" id="KW-0975">Bacterial flagellum</keyword>
<dbReference type="PANTHER" id="PTHR30033:SF1">
    <property type="entry name" value="FLAGELLAR HOOK-ASSOCIATED PROTEIN 1"/>
    <property type="match status" value="1"/>
</dbReference>
<dbReference type="InterPro" id="IPR053927">
    <property type="entry name" value="FlgK_helical"/>
</dbReference>
<evidence type="ECO:0000259" key="8">
    <source>
        <dbReference type="Pfam" id="PF06429"/>
    </source>
</evidence>
<comment type="subcellular location">
    <subcellularLocation>
        <location evidence="1">Bacterial flagellum</location>
    </subcellularLocation>
    <subcellularLocation>
        <location evidence="2">Secreted</location>
    </subcellularLocation>
</comment>
<dbReference type="Pfam" id="PF06429">
    <property type="entry name" value="Flg_bbr_C"/>
    <property type="match status" value="1"/>
</dbReference>
<proteinExistence type="inferred from homology"/>
<protein>
    <recommendedName>
        <fullName evidence="4">Flagellar hook-associated protein 1</fullName>
    </recommendedName>
</protein>
<dbReference type="GO" id="GO:0005198">
    <property type="term" value="F:structural molecule activity"/>
    <property type="evidence" value="ECO:0007669"/>
    <property type="project" value="InterPro"/>
</dbReference>
<keyword evidence="5" id="KW-0964">Secreted</keyword>
<dbReference type="GO" id="GO:0009424">
    <property type="term" value="C:bacterial-type flagellum hook"/>
    <property type="evidence" value="ECO:0007669"/>
    <property type="project" value="InterPro"/>
</dbReference>
<sequence>MSIYDLMSIGNNALMNAKLGTSVTSNNIANADVKGYTRTTVNYASRAPITRNGMQFGTGADAVNLDRHYNYFVEQQYLASNGQQQFWNAKAETLYSVESLFKQGDKGYGLSAALDKYFSSWNALTQDADSSAYRMELSEYSNTLATMLHTMSDSLKQEQQATNKAIELGVGDANALMKDIAELNRSIMAQPENLVLHDERDRKVRELGVLLPVKSIQQTDGSFTIITQAGQTLVDGIDAFELVQKGPEATTNLASGSAFEGAIKFEGQSSQELKVEMINAGAVGTAEFRVSTDGGKTWLTDEDGVERTFTSGDVDNKVVVNGVSIWFEDSAPATALSKSDSFNIVAKDAVYWKKTSAHLVNITPLGGYGNEAGRLSGGRLGGLLAARDSGIVSYQERMDAFAKELIWQTNYQHSQGAGLEHYKETVSTNAVLDPNVAFDMSNLVYGNKITDGTLSFQTYTPQGAPDGDRVEIAVTPGMTLQQLVDEINDTPTGAPKMEATIEGGRLKLKSRTVDGSFEFAGDTSGVLAAMGLNTFFSGSSCADIALEARIANDPKRINAAVVNGLGLVNSGDNTNATALHKLMDKSVTLDSIHTNTSTTFSKHLSSLTALVGADMDGASRNKVYNETVTKDLESRQQSEAGVNMDEELSNLSKFQNSFDAASKLITTANEMFDTILRLKS</sequence>